<sequence length="329" mass="36161">MSSESKKNTRTRGHANKVTVPQRSPSASSPPFPPSSPSRRSLPPAHYTPPLPPECPASSPPSTSSHPGQLSLTVTITLPLPESFDPSLRDTPLLPPLPPRHLPVHAPEAMMDLPLAEAVVEQLEEVVGRLSLSPKERHALGKQVELTGAALKEALVFVSARSKELDALEEQLERREMLLEMRELVVAAEVERHTQQLEELSAVLMDKMDALQDLHDALAPQLTHRFRDTVQNLRDATEGEEEARYLLDLLDRREGSCTPSGTPSWPECHSRRGDCSFRIGKEKVFMHAASGEVWVRVRPPVPRDPSDTTDAPSPPDDFTDASPAADPDS</sequence>
<organism evidence="2 3">
    <name type="scientific">Portunus trituberculatus</name>
    <name type="common">Swimming crab</name>
    <name type="synonym">Neptunus trituberculatus</name>
    <dbReference type="NCBI Taxonomy" id="210409"/>
    <lineage>
        <taxon>Eukaryota</taxon>
        <taxon>Metazoa</taxon>
        <taxon>Ecdysozoa</taxon>
        <taxon>Arthropoda</taxon>
        <taxon>Crustacea</taxon>
        <taxon>Multicrustacea</taxon>
        <taxon>Malacostraca</taxon>
        <taxon>Eumalacostraca</taxon>
        <taxon>Eucarida</taxon>
        <taxon>Decapoda</taxon>
        <taxon>Pleocyemata</taxon>
        <taxon>Brachyura</taxon>
        <taxon>Eubrachyura</taxon>
        <taxon>Portunoidea</taxon>
        <taxon>Portunidae</taxon>
        <taxon>Portuninae</taxon>
        <taxon>Portunus</taxon>
    </lineage>
</organism>
<evidence type="ECO:0000313" key="3">
    <source>
        <dbReference type="Proteomes" id="UP000324222"/>
    </source>
</evidence>
<comment type="caution">
    <text evidence="2">The sequence shown here is derived from an EMBL/GenBank/DDBJ whole genome shotgun (WGS) entry which is preliminary data.</text>
</comment>
<dbReference type="EMBL" id="VSRR010011742">
    <property type="protein sequence ID" value="MPC53588.1"/>
    <property type="molecule type" value="Genomic_DNA"/>
</dbReference>
<feature type="compositionally biased region" description="Low complexity" evidence="1">
    <location>
        <begin position="320"/>
        <end position="329"/>
    </location>
</feature>
<proteinExistence type="predicted"/>
<evidence type="ECO:0000256" key="1">
    <source>
        <dbReference type="SAM" id="MobiDB-lite"/>
    </source>
</evidence>
<dbReference type="Proteomes" id="UP000324222">
    <property type="component" value="Unassembled WGS sequence"/>
</dbReference>
<reference evidence="2 3" key="1">
    <citation type="submission" date="2019-05" db="EMBL/GenBank/DDBJ databases">
        <title>Another draft genome of Portunus trituberculatus and its Hox gene families provides insights of decapod evolution.</title>
        <authorList>
            <person name="Jeong J.-H."/>
            <person name="Song I."/>
            <person name="Kim S."/>
            <person name="Choi T."/>
            <person name="Kim D."/>
            <person name="Ryu S."/>
            <person name="Kim W."/>
        </authorList>
    </citation>
    <scope>NUCLEOTIDE SEQUENCE [LARGE SCALE GENOMIC DNA]</scope>
    <source>
        <tissue evidence="2">Muscle</tissue>
    </source>
</reference>
<name>A0A5B7G901_PORTR</name>
<dbReference type="AlphaFoldDB" id="A0A5B7G901"/>
<accession>A0A5B7G901</accession>
<evidence type="ECO:0000313" key="2">
    <source>
        <dbReference type="EMBL" id="MPC53588.1"/>
    </source>
</evidence>
<gene>
    <name evidence="2" type="ORF">E2C01_047488</name>
</gene>
<feature type="region of interest" description="Disordered" evidence="1">
    <location>
        <begin position="1"/>
        <end position="69"/>
    </location>
</feature>
<feature type="region of interest" description="Disordered" evidence="1">
    <location>
        <begin position="297"/>
        <end position="329"/>
    </location>
</feature>
<keyword evidence="3" id="KW-1185">Reference proteome</keyword>
<feature type="compositionally biased region" description="Pro residues" evidence="1">
    <location>
        <begin position="46"/>
        <end position="59"/>
    </location>
</feature>
<protein>
    <submittedName>
        <fullName evidence="2">Uncharacterized protein</fullName>
    </submittedName>
</protein>